<accession>A0A8J2QIM9</accession>
<name>A0A8J2QIM9_9NEOP</name>
<evidence type="ECO:0000313" key="1">
    <source>
        <dbReference type="EMBL" id="CAG9563742.1"/>
    </source>
</evidence>
<protein>
    <submittedName>
        <fullName evidence="1">(African queen) hypothetical protein</fullName>
    </submittedName>
</protein>
<keyword evidence="2" id="KW-1185">Reference proteome</keyword>
<sequence>MRVESCRPRIRAGDLAAGEWLCALAFTDEVDHLIKLFLLVVEVQGLHAALEVGRREAFGPENELARYSLTDT</sequence>
<comment type="caution">
    <text evidence="1">The sequence shown here is derived from an EMBL/GenBank/DDBJ whole genome shotgun (WGS) entry which is preliminary data.</text>
</comment>
<reference evidence="1" key="1">
    <citation type="submission" date="2021-09" db="EMBL/GenBank/DDBJ databases">
        <authorList>
            <person name="Martin H S."/>
        </authorList>
    </citation>
    <scope>NUCLEOTIDE SEQUENCE</scope>
</reference>
<gene>
    <name evidence="1" type="ORF">DCHRY22_LOCUS4843</name>
</gene>
<dbReference type="EMBL" id="CAKASE010000050">
    <property type="protein sequence ID" value="CAG9563742.1"/>
    <property type="molecule type" value="Genomic_DNA"/>
</dbReference>
<dbReference type="Proteomes" id="UP000789524">
    <property type="component" value="Unassembled WGS sequence"/>
</dbReference>
<organism evidence="1 2">
    <name type="scientific">Danaus chrysippus</name>
    <name type="common">African queen</name>
    <dbReference type="NCBI Taxonomy" id="151541"/>
    <lineage>
        <taxon>Eukaryota</taxon>
        <taxon>Metazoa</taxon>
        <taxon>Ecdysozoa</taxon>
        <taxon>Arthropoda</taxon>
        <taxon>Hexapoda</taxon>
        <taxon>Insecta</taxon>
        <taxon>Pterygota</taxon>
        <taxon>Neoptera</taxon>
        <taxon>Endopterygota</taxon>
        <taxon>Lepidoptera</taxon>
        <taxon>Glossata</taxon>
        <taxon>Ditrysia</taxon>
        <taxon>Papilionoidea</taxon>
        <taxon>Nymphalidae</taxon>
        <taxon>Danainae</taxon>
        <taxon>Danaini</taxon>
        <taxon>Danaina</taxon>
        <taxon>Danaus</taxon>
        <taxon>Anosia</taxon>
    </lineage>
</organism>
<evidence type="ECO:0000313" key="2">
    <source>
        <dbReference type="Proteomes" id="UP000789524"/>
    </source>
</evidence>
<proteinExistence type="predicted"/>
<dbReference type="AlphaFoldDB" id="A0A8J2QIM9"/>
<dbReference type="OrthoDB" id="10549343at2759"/>